<protein>
    <submittedName>
        <fullName evidence="2">DUF38 domain-containing protein</fullName>
    </submittedName>
</protein>
<dbReference type="Proteomes" id="UP000887579">
    <property type="component" value="Unplaced"/>
</dbReference>
<evidence type="ECO:0000313" key="1">
    <source>
        <dbReference type="Proteomes" id="UP000887579"/>
    </source>
</evidence>
<evidence type="ECO:0000313" key="2">
    <source>
        <dbReference type="WBParaSite" id="ES5_v2.g11553.t1"/>
    </source>
</evidence>
<dbReference type="WBParaSite" id="ES5_v2.g11553.t1">
    <property type="protein sequence ID" value="ES5_v2.g11553.t1"/>
    <property type="gene ID" value="ES5_v2.g11553"/>
</dbReference>
<organism evidence="1 2">
    <name type="scientific">Panagrolaimus sp. ES5</name>
    <dbReference type="NCBI Taxonomy" id="591445"/>
    <lineage>
        <taxon>Eukaryota</taxon>
        <taxon>Metazoa</taxon>
        <taxon>Ecdysozoa</taxon>
        <taxon>Nematoda</taxon>
        <taxon>Chromadorea</taxon>
        <taxon>Rhabditida</taxon>
        <taxon>Tylenchina</taxon>
        <taxon>Panagrolaimomorpha</taxon>
        <taxon>Panagrolaimoidea</taxon>
        <taxon>Panagrolaimidae</taxon>
        <taxon>Panagrolaimus</taxon>
    </lineage>
</organism>
<reference evidence="2" key="1">
    <citation type="submission" date="2022-11" db="UniProtKB">
        <authorList>
            <consortium name="WormBaseParasite"/>
        </authorList>
    </citation>
    <scope>IDENTIFICATION</scope>
</reference>
<proteinExistence type="predicted"/>
<accession>A0AC34F3G6</accession>
<name>A0AC34F3G6_9BILA</name>
<sequence length="331" mass="38599">MDSPNSPNDSSIAFSSRKRTAEEDDLMAMATPLKRLRFTPSKRPYTYTLPDSVMYYIAKNATSPAFYQKLVKACKYIFEKNPVLCTDWIFIPRGKSELTAEFYETNVSLKDILKKDDSMALAMPLKKLWITGDFTVDPGTPIRNDFVSSFIPRIHRIAVQYLDFCDQILSLEEFLFLTPNVERVQFENLTVKNRDGTELAFVKLLEILPKVWSFTYFIKENDKTVTSKTVEEMLKLPNFSMMGEFRLFNVPETFDVEAFFTHMKKCKNTMFQLRFSNSISQAYKNRLETIIDEIIDAETHGYIAPMIYFDDMDQERFDDLSKICCDTGFFY</sequence>